<dbReference type="Proteomes" id="UP001597267">
    <property type="component" value="Unassembled WGS sequence"/>
</dbReference>
<keyword evidence="1" id="KW-0472">Membrane</keyword>
<dbReference type="EMBL" id="JBHTOP010000022">
    <property type="protein sequence ID" value="MFD1672004.1"/>
    <property type="molecule type" value="Genomic_DNA"/>
</dbReference>
<organism evidence="2 3">
    <name type="scientific">Agrilactobacillus yilanensis</name>
    <dbReference type="NCBI Taxonomy" id="2485997"/>
    <lineage>
        <taxon>Bacteria</taxon>
        <taxon>Bacillati</taxon>
        <taxon>Bacillota</taxon>
        <taxon>Bacilli</taxon>
        <taxon>Lactobacillales</taxon>
        <taxon>Lactobacillaceae</taxon>
        <taxon>Agrilactobacillus</taxon>
    </lineage>
</organism>
<feature type="transmembrane region" description="Helical" evidence="1">
    <location>
        <begin position="84"/>
        <end position="107"/>
    </location>
</feature>
<gene>
    <name evidence="2" type="ORF">ACFQ5M_07850</name>
</gene>
<accession>A0ABW4J7P9</accession>
<sequence length="151" mass="16658">MTSKVSLKQDIIINLINNVPTALAIPTVAFIVSNTKATVTNWFINVLLAFVVSCIVYFIFPLGKIAIAVPSYFHIAPKNILGRLIGNIPVNFINVLIIGTTLNYYNLRQFPEFIFSLLATIAPIYLVSYLLSTITNIFADKLAFGTTNSIT</sequence>
<protein>
    <submittedName>
        <fullName evidence="2">Uncharacterized protein</fullName>
    </submittedName>
</protein>
<evidence type="ECO:0000313" key="2">
    <source>
        <dbReference type="EMBL" id="MFD1672004.1"/>
    </source>
</evidence>
<name>A0ABW4J7P9_9LACO</name>
<feature type="transmembrane region" description="Helical" evidence="1">
    <location>
        <begin position="43"/>
        <end position="63"/>
    </location>
</feature>
<keyword evidence="1" id="KW-0812">Transmembrane</keyword>
<dbReference type="RefSeq" id="WP_125715156.1">
    <property type="nucleotide sequence ID" value="NZ_JBHTOP010000022.1"/>
</dbReference>
<evidence type="ECO:0000313" key="3">
    <source>
        <dbReference type="Proteomes" id="UP001597267"/>
    </source>
</evidence>
<feature type="transmembrane region" description="Helical" evidence="1">
    <location>
        <begin position="113"/>
        <end position="131"/>
    </location>
</feature>
<proteinExistence type="predicted"/>
<keyword evidence="1" id="KW-1133">Transmembrane helix</keyword>
<comment type="caution">
    <text evidence="2">The sequence shown here is derived from an EMBL/GenBank/DDBJ whole genome shotgun (WGS) entry which is preliminary data.</text>
</comment>
<reference evidence="3" key="1">
    <citation type="journal article" date="2019" name="Int. J. Syst. Evol. Microbiol.">
        <title>The Global Catalogue of Microorganisms (GCM) 10K type strain sequencing project: providing services to taxonomists for standard genome sequencing and annotation.</title>
        <authorList>
            <consortium name="The Broad Institute Genomics Platform"/>
            <consortium name="The Broad Institute Genome Sequencing Center for Infectious Disease"/>
            <person name="Wu L."/>
            <person name="Ma J."/>
        </authorList>
    </citation>
    <scope>NUCLEOTIDE SEQUENCE [LARGE SCALE GENOMIC DNA]</scope>
    <source>
        <strain evidence="3">CCM 8896</strain>
    </source>
</reference>
<evidence type="ECO:0000256" key="1">
    <source>
        <dbReference type="SAM" id="Phobius"/>
    </source>
</evidence>
<feature type="transmembrane region" description="Helical" evidence="1">
    <location>
        <begin position="12"/>
        <end position="31"/>
    </location>
</feature>
<keyword evidence="3" id="KW-1185">Reference proteome</keyword>